<keyword evidence="2" id="KW-0732">Signal</keyword>
<proteinExistence type="evidence at transcript level"/>
<dbReference type="Pfam" id="PF07294">
    <property type="entry name" value="Fibroin_P25"/>
    <property type="match status" value="1"/>
</dbReference>
<dbReference type="GO" id="GO:0005576">
    <property type="term" value="C:extracellular region"/>
    <property type="evidence" value="ECO:0007669"/>
    <property type="project" value="UniProtKB-SubCell"/>
</dbReference>
<comment type="subunit">
    <text evidence="1">Silk fibroin elementary unit consists in a disulfide-linked heavy and light chain and a p25 glycoprotein in molar ratios of 6:6:1. This results in a complex of approximately 2.3 MDa.</text>
</comment>
<keyword evidence="1" id="KW-0737">Silk protein</keyword>
<dbReference type="PIRSF" id="PIRSF008881">
    <property type="entry name" value="Fibroin_P25"/>
    <property type="match status" value="1"/>
</dbReference>
<reference evidence="3" key="1">
    <citation type="submission" date="2017-03" db="EMBL/GenBank/DDBJ databases">
        <authorList>
            <person name="Afonso C.L."/>
            <person name="Miller P.J."/>
            <person name="Scott M.A."/>
            <person name="Spackman E."/>
            <person name="Goraichik I."/>
            <person name="Dimitrov K.M."/>
            <person name="Suarez D.L."/>
            <person name="Swayne D.E."/>
        </authorList>
    </citation>
    <scope>NUCLEOTIDE SEQUENCE</scope>
</reference>
<dbReference type="AlphaFoldDB" id="A0A1V0PND8"/>
<sequence>MLGKAIILAVVFNVCWAGAARKGIVRPCRLNDYTCIGQNFAANSKCSKKVLGSIPGEYILNDIRFETPYFNSSYIDNTLIVRRHNKCYVSEFFFNVDKDTSVITVDCPWLDLESNRTLIQHYTKREDTEYNYHIRGEYPLIRLTANLKHADKLDVCNGYVLADVTALPIFKVDPLDKPTERFLSHDLSFLNIYERETFFYRGRHLFRYFINAYICDFGCY</sequence>
<evidence type="ECO:0000256" key="2">
    <source>
        <dbReference type="SAM" id="SignalP"/>
    </source>
</evidence>
<evidence type="ECO:0000313" key="3">
    <source>
        <dbReference type="EMBL" id="ARE31005.1"/>
    </source>
</evidence>
<dbReference type="InterPro" id="IPR009911">
    <property type="entry name" value="Fibroin_P25"/>
</dbReference>
<name>A0A1V0PND8_HARDE</name>
<dbReference type="EMBL" id="KY792994">
    <property type="protein sequence ID" value="ARE31005.1"/>
    <property type="molecule type" value="mRNA"/>
</dbReference>
<feature type="chain" id="PRO_5012775801" description="Fibrohexamerin" evidence="2">
    <location>
        <begin position="18"/>
        <end position="220"/>
    </location>
</feature>
<feature type="signal peptide" evidence="2">
    <location>
        <begin position="1"/>
        <end position="17"/>
    </location>
</feature>
<comment type="subcellular location">
    <subcellularLocation>
        <location evidence="1">Secreted</location>
    </subcellularLocation>
</comment>
<evidence type="ECO:0000256" key="1">
    <source>
        <dbReference type="PIRNR" id="PIRNR008881"/>
    </source>
</evidence>
<accession>A0A1V0PND8</accession>
<protein>
    <recommendedName>
        <fullName evidence="1">Fibrohexamerin</fullName>
    </recommendedName>
    <alternativeName>
        <fullName evidence="1">25 kDa silk glycoprotein</fullName>
    </alternativeName>
    <alternativeName>
        <fullName evidence="1">p25</fullName>
    </alternativeName>
</protein>
<dbReference type="GO" id="GO:0005198">
    <property type="term" value="F:structural molecule activity"/>
    <property type="evidence" value="ECO:0007669"/>
    <property type="project" value="UniProtKB-UniRule"/>
</dbReference>
<organism evidence="3">
    <name type="scientific">Haritalodes derogata</name>
    <name type="common">Cotton leaf roller moth</name>
    <name type="synonym">Syllepte derogata</name>
    <dbReference type="NCBI Taxonomy" id="517475"/>
    <lineage>
        <taxon>Eukaryota</taxon>
        <taxon>Metazoa</taxon>
        <taxon>Ecdysozoa</taxon>
        <taxon>Arthropoda</taxon>
        <taxon>Hexapoda</taxon>
        <taxon>Insecta</taxon>
        <taxon>Pterygota</taxon>
        <taxon>Neoptera</taxon>
        <taxon>Endopterygota</taxon>
        <taxon>Lepidoptera</taxon>
        <taxon>Glossata</taxon>
        <taxon>Ditrysia</taxon>
        <taxon>Pyraloidea</taxon>
        <taxon>Crambidae</taxon>
        <taxon>Spilomelinae</taxon>
    </lineage>
</organism>
<keyword evidence="1" id="KW-0964">Secreted</keyword>